<dbReference type="GeneID" id="120259356"/>
<keyword evidence="1" id="KW-0812">Transmembrane</keyword>
<evidence type="ECO:0000313" key="3">
    <source>
        <dbReference type="RefSeq" id="XP_039122878.1"/>
    </source>
</evidence>
<keyword evidence="1" id="KW-1133">Transmembrane helix</keyword>
<reference evidence="3" key="1">
    <citation type="submission" date="2025-08" db="UniProtKB">
        <authorList>
            <consortium name="RefSeq"/>
        </authorList>
    </citation>
    <scope>IDENTIFICATION</scope>
</reference>
<feature type="transmembrane region" description="Helical" evidence="1">
    <location>
        <begin position="210"/>
        <end position="239"/>
    </location>
</feature>
<dbReference type="AlphaFoldDB" id="A0AB40B759"/>
<dbReference type="PANTHER" id="PTHR31168:SF19">
    <property type="entry name" value="OS01G0683700 PROTEIN"/>
    <property type="match status" value="1"/>
</dbReference>
<evidence type="ECO:0000313" key="2">
    <source>
        <dbReference type="Proteomes" id="UP001515500"/>
    </source>
</evidence>
<dbReference type="PANTHER" id="PTHR31168">
    <property type="entry name" value="OS02G0292800 PROTEIN"/>
    <property type="match status" value="1"/>
</dbReference>
<dbReference type="RefSeq" id="XP_039122878.1">
    <property type="nucleotide sequence ID" value="XM_039266944.1"/>
</dbReference>
<feature type="transmembrane region" description="Helical" evidence="1">
    <location>
        <begin position="137"/>
        <end position="156"/>
    </location>
</feature>
<feature type="transmembrane region" description="Helical" evidence="1">
    <location>
        <begin position="47"/>
        <end position="67"/>
    </location>
</feature>
<gene>
    <name evidence="3" type="primary">LOC120259356</name>
</gene>
<dbReference type="Pfam" id="PF04654">
    <property type="entry name" value="DUF599"/>
    <property type="match status" value="1"/>
</dbReference>
<keyword evidence="2" id="KW-1185">Reference proteome</keyword>
<name>A0AB40B759_DIOCR</name>
<sequence length="257" mass="28582">MMDWLFERSVMMKKMMMELRGVVVVSMGVDLVMVTLGLLVMGLYHVWLLRTILCCPNRTVIGLNALARKRWVRAMISDPMKNGVLAVQTIRNNIMASTVLATTAITLSSLISVFVGVTTTNSLTSSSMFFPPNNPDTHLASIKFLSISLCFLLAFLCNVQSIRYYAHVSFLLTTPANIEGGGGGAISLAYVTRNLNHGCFFWSLGMRAFYVSFTLFLWIFGPVFMFVSCVVMCSLLYFLDTASESARDIHDLFNGEV</sequence>
<protein>
    <submittedName>
        <fullName evidence="3">Uncharacterized protein LOC120259356</fullName>
    </submittedName>
</protein>
<proteinExistence type="predicted"/>
<keyword evidence="1" id="KW-0472">Membrane</keyword>
<dbReference type="Proteomes" id="UP001515500">
    <property type="component" value="Chromosome 4"/>
</dbReference>
<feature type="transmembrane region" description="Helical" evidence="1">
    <location>
        <begin position="21"/>
        <end position="41"/>
    </location>
</feature>
<evidence type="ECO:0000256" key="1">
    <source>
        <dbReference type="SAM" id="Phobius"/>
    </source>
</evidence>
<accession>A0AB40B759</accession>
<organism evidence="2 3">
    <name type="scientific">Dioscorea cayennensis subsp. rotundata</name>
    <name type="common">White Guinea yam</name>
    <name type="synonym">Dioscorea rotundata</name>
    <dbReference type="NCBI Taxonomy" id="55577"/>
    <lineage>
        <taxon>Eukaryota</taxon>
        <taxon>Viridiplantae</taxon>
        <taxon>Streptophyta</taxon>
        <taxon>Embryophyta</taxon>
        <taxon>Tracheophyta</taxon>
        <taxon>Spermatophyta</taxon>
        <taxon>Magnoliopsida</taxon>
        <taxon>Liliopsida</taxon>
        <taxon>Dioscoreales</taxon>
        <taxon>Dioscoreaceae</taxon>
        <taxon>Dioscorea</taxon>
    </lineage>
</organism>
<feature type="transmembrane region" description="Helical" evidence="1">
    <location>
        <begin position="94"/>
        <end position="117"/>
    </location>
</feature>
<dbReference type="InterPro" id="IPR006747">
    <property type="entry name" value="DUF599"/>
</dbReference>